<reference evidence="1 2" key="1">
    <citation type="submission" date="2016-11" db="EMBL/GenBank/DDBJ databases">
        <authorList>
            <person name="Jaros S."/>
            <person name="Januszkiewicz K."/>
            <person name="Wedrychowicz H."/>
        </authorList>
    </citation>
    <scope>NUCLEOTIDE SEQUENCE [LARGE SCALE GENOMIC DNA]</scope>
    <source>
        <strain evidence="1 2">DSM 27406</strain>
    </source>
</reference>
<accession>A0A1M7AAA8</accession>
<dbReference type="Proteomes" id="UP000184420">
    <property type="component" value="Unassembled WGS sequence"/>
</dbReference>
<dbReference type="EMBL" id="FRBL01000003">
    <property type="protein sequence ID" value="SHL39602.1"/>
    <property type="molecule type" value="Genomic_DNA"/>
</dbReference>
<dbReference type="STRING" id="1419482.SAMN05444266_103193"/>
<dbReference type="InterPro" id="IPR045459">
    <property type="entry name" value="DUF5908"/>
</dbReference>
<sequence length="55" mass="6361">MPIEIKEISIKADVFPGRHDQEATITPAELERIKQEIKEEVTLALIREFTNAIER</sequence>
<dbReference type="RefSeq" id="WP_178372103.1">
    <property type="nucleotide sequence ID" value="NZ_FRBL01000003.1"/>
</dbReference>
<evidence type="ECO:0000313" key="1">
    <source>
        <dbReference type="EMBL" id="SHL39602.1"/>
    </source>
</evidence>
<organism evidence="1 2">
    <name type="scientific">Chitinophaga jiangningensis</name>
    <dbReference type="NCBI Taxonomy" id="1419482"/>
    <lineage>
        <taxon>Bacteria</taxon>
        <taxon>Pseudomonadati</taxon>
        <taxon>Bacteroidota</taxon>
        <taxon>Chitinophagia</taxon>
        <taxon>Chitinophagales</taxon>
        <taxon>Chitinophagaceae</taxon>
        <taxon>Chitinophaga</taxon>
    </lineage>
</organism>
<proteinExistence type="predicted"/>
<dbReference type="Pfam" id="PF19265">
    <property type="entry name" value="DUF5908"/>
    <property type="match status" value="1"/>
</dbReference>
<gene>
    <name evidence="1" type="ORF">SAMN05444266_103193</name>
</gene>
<name>A0A1M7AAA8_9BACT</name>
<keyword evidence="2" id="KW-1185">Reference proteome</keyword>
<evidence type="ECO:0000313" key="2">
    <source>
        <dbReference type="Proteomes" id="UP000184420"/>
    </source>
</evidence>
<protein>
    <submittedName>
        <fullName evidence="1">Uncharacterized protein</fullName>
    </submittedName>
</protein>
<dbReference type="AlphaFoldDB" id="A0A1M7AAA8"/>